<accession>A0AAN8PGG8</accession>
<name>A0AAN8PGG8_POLSC</name>
<feature type="region of interest" description="Disordered" evidence="1">
    <location>
        <begin position="136"/>
        <end position="159"/>
    </location>
</feature>
<evidence type="ECO:0000313" key="3">
    <source>
        <dbReference type="Proteomes" id="UP001372834"/>
    </source>
</evidence>
<dbReference type="Proteomes" id="UP001372834">
    <property type="component" value="Unassembled WGS sequence"/>
</dbReference>
<organism evidence="2 3">
    <name type="scientific">Polyplax serrata</name>
    <name type="common">Common mouse louse</name>
    <dbReference type="NCBI Taxonomy" id="468196"/>
    <lineage>
        <taxon>Eukaryota</taxon>
        <taxon>Metazoa</taxon>
        <taxon>Ecdysozoa</taxon>
        <taxon>Arthropoda</taxon>
        <taxon>Hexapoda</taxon>
        <taxon>Insecta</taxon>
        <taxon>Pterygota</taxon>
        <taxon>Neoptera</taxon>
        <taxon>Paraneoptera</taxon>
        <taxon>Psocodea</taxon>
        <taxon>Troctomorpha</taxon>
        <taxon>Phthiraptera</taxon>
        <taxon>Anoplura</taxon>
        <taxon>Polyplacidae</taxon>
        <taxon>Polyplax</taxon>
    </lineage>
</organism>
<dbReference type="AlphaFoldDB" id="A0AAN8PGG8"/>
<gene>
    <name evidence="2" type="ORF">RUM43_008734</name>
</gene>
<dbReference type="EMBL" id="JAWJWE010000038">
    <property type="protein sequence ID" value="KAK6622883.1"/>
    <property type="molecule type" value="Genomic_DNA"/>
</dbReference>
<proteinExistence type="predicted"/>
<protein>
    <submittedName>
        <fullName evidence="2">Uncharacterized protein</fullName>
    </submittedName>
</protein>
<reference evidence="2 3" key="1">
    <citation type="submission" date="2023-10" db="EMBL/GenBank/DDBJ databases">
        <title>Genomes of two closely related lineages of the louse Polyplax serrata with different host specificities.</title>
        <authorList>
            <person name="Martinu J."/>
            <person name="Tarabai H."/>
            <person name="Stefka J."/>
            <person name="Hypsa V."/>
        </authorList>
    </citation>
    <scope>NUCLEOTIDE SEQUENCE [LARGE SCALE GENOMIC DNA]</scope>
    <source>
        <strain evidence="2">HR10_N</strain>
    </source>
</reference>
<feature type="compositionally biased region" description="Polar residues" evidence="1">
    <location>
        <begin position="148"/>
        <end position="159"/>
    </location>
</feature>
<evidence type="ECO:0000256" key="1">
    <source>
        <dbReference type="SAM" id="MobiDB-lite"/>
    </source>
</evidence>
<evidence type="ECO:0000313" key="2">
    <source>
        <dbReference type="EMBL" id="KAK6622883.1"/>
    </source>
</evidence>
<comment type="caution">
    <text evidence="2">The sequence shown here is derived from an EMBL/GenBank/DDBJ whole genome shotgun (WGS) entry which is preliminary data.</text>
</comment>
<sequence length="185" mass="20196">MALAGLETQVGDHTAKNTPEDPFLALGWAPPGSFPTSSFQSWLVCIRSPTRNNSNLLPHLNQTSVAENVRSDQVPRSVFLPTRKKKMKSDVTPSRGSDSSLHADIKVNCLLLGPCFLTSHIVIRLWNVKKYEACTGNSTDTTREGQTLEKTSAQPSTSHSSPIVVSLKVLKPNYKLLQTQVLAGN</sequence>